<dbReference type="Gene3D" id="3.30.1330.40">
    <property type="entry name" value="RutC-like"/>
    <property type="match status" value="1"/>
</dbReference>
<evidence type="ECO:0008006" key="2">
    <source>
        <dbReference type="Google" id="ProtNLM"/>
    </source>
</evidence>
<gene>
    <name evidence="1" type="ORF">S12H4_10276</name>
</gene>
<comment type="caution">
    <text evidence="1">The sequence shown here is derived from an EMBL/GenBank/DDBJ whole genome shotgun (WGS) entry which is preliminary data.</text>
</comment>
<reference evidence="1" key="1">
    <citation type="journal article" date="2014" name="Front. Microbiol.">
        <title>High frequency of phylogenetically diverse reductive dehalogenase-homologous genes in deep subseafloor sedimentary metagenomes.</title>
        <authorList>
            <person name="Kawai M."/>
            <person name="Futagami T."/>
            <person name="Toyoda A."/>
            <person name="Takaki Y."/>
            <person name="Nishi S."/>
            <person name="Hori S."/>
            <person name="Arai W."/>
            <person name="Tsubouchi T."/>
            <person name="Morono Y."/>
            <person name="Uchiyama I."/>
            <person name="Ito T."/>
            <person name="Fujiyama A."/>
            <person name="Inagaki F."/>
            <person name="Takami H."/>
        </authorList>
    </citation>
    <scope>NUCLEOTIDE SEQUENCE</scope>
    <source>
        <strain evidence="1">Expedition CK06-06</strain>
    </source>
</reference>
<dbReference type="Pfam" id="PF01042">
    <property type="entry name" value="Ribonuc_L-PSP"/>
    <property type="match status" value="1"/>
</dbReference>
<organism evidence="1">
    <name type="scientific">marine sediment metagenome</name>
    <dbReference type="NCBI Taxonomy" id="412755"/>
    <lineage>
        <taxon>unclassified sequences</taxon>
        <taxon>metagenomes</taxon>
        <taxon>ecological metagenomes</taxon>
    </lineage>
</organism>
<evidence type="ECO:0000313" key="1">
    <source>
        <dbReference type="EMBL" id="GAI62250.1"/>
    </source>
</evidence>
<name>X1RGH3_9ZZZZ</name>
<feature type="non-terminal residue" evidence="1">
    <location>
        <position position="1"/>
    </location>
</feature>
<dbReference type="EMBL" id="BARW01004358">
    <property type="protein sequence ID" value="GAI62250.1"/>
    <property type="molecule type" value="Genomic_DNA"/>
</dbReference>
<sequence length="49" mass="5478">GNVTDYIKMNEVYKGYFSKDQPARSTAVTGLVIPNMLIEVECIAYLPQP</sequence>
<dbReference type="InterPro" id="IPR035959">
    <property type="entry name" value="RutC-like_sf"/>
</dbReference>
<accession>X1RGH3</accession>
<dbReference type="CDD" id="cd00448">
    <property type="entry name" value="YjgF_YER057c_UK114_family"/>
    <property type="match status" value="1"/>
</dbReference>
<dbReference type="AlphaFoldDB" id="X1RGH3"/>
<dbReference type="SUPFAM" id="SSF55298">
    <property type="entry name" value="YjgF-like"/>
    <property type="match status" value="1"/>
</dbReference>
<proteinExistence type="predicted"/>
<dbReference type="InterPro" id="IPR006175">
    <property type="entry name" value="YjgF/YER057c/UK114"/>
</dbReference>
<protein>
    <recommendedName>
        <fullName evidence="2">RidA family protein</fullName>
    </recommendedName>
</protein>